<feature type="transmembrane region" description="Helical" evidence="1">
    <location>
        <begin position="59"/>
        <end position="81"/>
    </location>
</feature>
<evidence type="ECO:0000313" key="3">
    <source>
        <dbReference type="EMBL" id="MBI4923382.1"/>
    </source>
</evidence>
<dbReference type="Pfam" id="PF01569">
    <property type="entry name" value="PAP2"/>
    <property type="match status" value="1"/>
</dbReference>
<comment type="caution">
    <text evidence="3">The sequence shown here is derived from an EMBL/GenBank/DDBJ whole genome shotgun (WGS) entry which is preliminary data.</text>
</comment>
<keyword evidence="1" id="KW-1133">Transmembrane helix</keyword>
<keyword evidence="1" id="KW-0812">Transmembrane</keyword>
<dbReference type="AlphaFoldDB" id="A0A933L5D9"/>
<dbReference type="Proteomes" id="UP000782610">
    <property type="component" value="Unassembled WGS sequence"/>
</dbReference>
<protein>
    <submittedName>
        <fullName evidence="3">Phosphatase PAP2 family protein</fullName>
    </submittedName>
</protein>
<keyword evidence="1" id="KW-0472">Membrane</keyword>
<dbReference type="InterPro" id="IPR036938">
    <property type="entry name" value="PAP2/HPO_sf"/>
</dbReference>
<dbReference type="Gene3D" id="1.20.144.10">
    <property type="entry name" value="Phosphatidic acid phosphatase type 2/haloperoxidase"/>
    <property type="match status" value="1"/>
</dbReference>
<organism evidence="3 4">
    <name type="scientific">Devosia nanyangense</name>
    <dbReference type="NCBI Taxonomy" id="1228055"/>
    <lineage>
        <taxon>Bacteria</taxon>
        <taxon>Pseudomonadati</taxon>
        <taxon>Pseudomonadota</taxon>
        <taxon>Alphaproteobacteria</taxon>
        <taxon>Hyphomicrobiales</taxon>
        <taxon>Devosiaceae</taxon>
        <taxon>Devosia</taxon>
    </lineage>
</organism>
<feature type="domain" description="Phosphatidic acid phosphatase type 2/haloperoxidase" evidence="2">
    <location>
        <begin position="95"/>
        <end position="221"/>
    </location>
</feature>
<evidence type="ECO:0000313" key="4">
    <source>
        <dbReference type="Proteomes" id="UP000782610"/>
    </source>
</evidence>
<dbReference type="SUPFAM" id="SSF48317">
    <property type="entry name" value="Acid phosphatase/Vanadium-dependent haloperoxidase"/>
    <property type="match status" value="1"/>
</dbReference>
<reference evidence="3" key="1">
    <citation type="submission" date="2020-07" db="EMBL/GenBank/DDBJ databases">
        <title>Huge and variable diversity of episymbiotic CPR bacteria and DPANN archaea in groundwater ecosystems.</title>
        <authorList>
            <person name="He C.Y."/>
            <person name="Keren R."/>
            <person name="Whittaker M."/>
            <person name="Farag I.F."/>
            <person name="Doudna J."/>
            <person name="Cate J.H.D."/>
            <person name="Banfield J.F."/>
        </authorList>
    </citation>
    <scope>NUCLEOTIDE SEQUENCE</scope>
    <source>
        <strain evidence="3">NC_groundwater_1586_Pr3_B-0.1um_66_15</strain>
    </source>
</reference>
<gene>
    <name evidence="3" type="ORF">HY834_16700</name>
</gene>
<name>A0A933L5D9_9HYPH</name>
<dbReference type="EMBL" id="JACRAF010000054">
    <property type="protein sequence ID" value="MBI4923382.1"/>
    <property type="molecule type" value="Genomic_DNA"/>
</dbReference>
<evidence type="ECO:0000259" key="2">
    <source>
        <dbReference type="Pfam" id="PF01569"/>
    </source>
</evidence>
<feature type="transmembrane region" description="Helical" evidence="1">
    <location>
        <begin position="93"/>
        <end position="112"/>
    </location>
</feature>
<dbReference type="CDD" id="cd03396">
    <property type="entry name" value="PAP2_like_6"/>
    <property type="match status" value="1"/>
</dbReference>
<evidence type="ECO:0000256" key="1">
    <source>
        <dbReference type="SAM" id="Phobius"/>
    </source>
</evidence>
<dbReference type="InterPro" id="IPR000326">
    <property type="entry name" value="PAP2/HPO"/>
</dbReference>
<feature type="transmembrane region" description="Helical" evidence="1">
    <location>
        <begin position="201"/>
        <end position="219"/>
    </location>
</feature>
<accession>A0A933L5D9</accession>
<sequence>MHRTGLIVALAIAAAAGLLFGLFPGLDLAVARAFYGFTDGSNNMFALRLSPLVMLLRNAGLWVGIILVAPAVAALAIKLVWPRRKLLMSGRAILFLTATMALGPGLLVNVVLKDHWGRSRPIDVTQFGGPEKFVPWWDPRGECPANCSFVSGDVAGAFWTIAPAALTPPPYRAAAYGAALALGTAMAAFRVMAGGHFPSDVIFAGVFTFLVVWLCYALIYRWPRTRLEDDDVEHALERIGLPVHDFVAGIFRKKKTEL</sequence>
<proteinExistence type="predicted"/>